<dbReference type="AlphaFoldDB" id="A0AAE3DNP3"/>
<evidence type="ECO:0000313" key="1">
    <source>
        <dbReference type="EMBL" id="MCC2169144.1"/>
    </source>
</evidence>
<organism evidence="1 2">
    <name type="scientific">Gallintestinimicrobium propionicum</name>
    <dbReference type="NCBI Taxonomy" id="2981770"/>
    <lineage>
        <taxon>Bacteria</taxon>
        <taxon>Bacillati</taxon>
        <taxon>Bacillota</taxon>
        <taxon>Clostridia</taxon>
        <taxon>Lachnospirales</taxon>
        <taxon>Lachnospiraceae</taxon>
        <taxon>Gallintestinimicrobium</taxon>
    </lineage>
</organism>
<evidence type="ECO:0000313" key="2">
    <source>
        <dbReference type="Proteomes" id="UP001199355"/>
    </source>
</evidence>
<sequence length="178" mass="19518">MGFFEAAARRSKRGYRGKLHRCNGAGEAAKVLSRDLNAINDNGAIKGMDAREDGVYITYVPSSGADSVTKKLGSEPQLLGTLTGNGTFDCKKIANYKQLTKDNFFIIPKTVRARFNAPGGTDSSNMGWNSTKELKSIEYNADTGILSFYLTTSDSYSYGSYWTKSYSIDITGDLYCVF</sequence>
<keyword evidence="2" id="KW-1185">Reference proteome</keyword>
<dbReference type="RefSeq" id="WP_308729147.1">
    <property type="nucleotide sequence ID" value="NZ_JAJEQF010000064.1"/>
</dbReference>
<dbReference type="EMBL" id="JAJEQF010000064">
    <property type="protein sequence ID" value="MCC2169144.1"/>
    <property type="molecule type" value="Genomic_DNA"/>
</dbReference>
<comment type="caution">
    <text evidence="1">The sequence shown here is derived from an EMBL/GenBank/DDBJ whole genome shotgun (WGS) entry which is preliminary data.</text>
</comment>
<accession>A0AAE3DNP3</accession>
<proteinExistence type="predicted"/>
<dbReference type="Proteomes" id="UP001199355">
    <property type="component" value="Unassembled WGS sequence"/>
</dbReference>
<protein>
    <submittedName>
        <fullName evidence="1">Uncharacterized protein</fullName>
    </submittedName>
</protein>
<reference evidence="1 2" key="1">
    <citation type="submission" date="2021-10" db="EMBL/GenBank/DDBJ databases">
        <title>Anaerobic single-cell dispensing facilitates the cultivation of human gut bacteria.</title>
        <authorList>
            <person name="Afrizal A."/>
        </authorList>
    </citation>
    <scope>NUCLEOTIDE SEQUENCE [LARGE SCALE GENOMIC DNA]</scope>
    <source>
        <strain evidence="1 2">CLA-AA-H244</strain>
    </source>
</reference>
<name>A0AAE3DNP3_9FIRM</name>
<gene>
    <name evidence="1" type="ORF">LKD45_15895</name>
</gene>